<evidence type="ECO:0000313" key="19">
    <source>
        <dbReference type="RefSeq" id="XP_006812966.1"/>
    </source>
</evidence>
<keyword evidence="8" id="KW-1015">Disulfide bond</keyword>
<dbReference type="Pfam" id="PF13927">
    <property type="entry name" value="Ig_3"/>
    <property type="match status" value="1"/>
</dbReference>
<dbReference type="Gene3D" id="2.60.40.10">
    <property type="entry name" value="Immunoglobulins"/>
    <property type="match status" value="1"/>
</dbReference>
<evidence type="ECO:0000256" key="12">
    <source>
        <dbReference type="ARBA" id="ARBA00051243"/>
    </source>
</evidence>
<evidence type="ECO:0000256" key="13">
    <source>
        <dbReference type="PROSITE-ProRule" id="PRU10141"/>
    </source>
</evidence>
<dbReference type="InterPro" id="IPR000719">
    <property type="entry name" value="Prot_kinase_dom"/>
</dbReference>
<dbReference type="PROSITE" id="PS50011">
    <property type="entry name" value="PROTEIN_KINASE_DOM"/>
    <property type="match status" value="1"/>
</dbReference>
<feature type="transmembrane region" description="Helical" evidence="15">
    <location>
        <begin position="195"/>
        <end position="221"/>
    </location>
</feature>
<keyword evidence="18" id="KW-1185">Reference proteome</keyword>
<dbReference type="EC" id="2.7.10.1" evidence="2"/>
<evidence type="ECO:0000256" key="7">
    <source>
        <dbReference type="ARBA" id="ARBA00023136"/>
    </source>
</evidence>
<dbReference type="PRINTS" id="PR00109">
    <property type="entry name" value="TYRKINASE"/>
</dbReference>
<feature type="domain" description="Ig-like" evidence="17">
    <location>
        <begin position="36"/>
        <end position="126"/>
    </location>
</feature>
<dbReference type="InterPro" id="IPR017441">
    <property type="entry name" value="Protein_kinase_ATP_BS"/>
</dbReference>
<feature type="non-terminal residue" evidence="19">
    <location>
        <position position="1"/>
    </location>
</feature>
<evidence type="ECO:0000256" key="3">
    <source>
        <dbReference type="ARBA" id="ARBA00022679"/>
    </source>
</evidence>
<comment type="catalytic activity">
    <reaction evidence="12">
        <text>L-tyrosyl-[protein] + ATP = O-phospho-L-tyrosyl-[protein] + ADP + H(+)</text>
        <dbReference type="Rhea" id="RHEA:10596"/>
        <dbReference type="Rhea" id="RHEA-COMP:10136"/>
        <dbReference type="Rhea" id="RHEA-COMP:20101"/>
        <dbReference type="ChEBI" id="CHEBI:15378"/>
        <dbReference type="ChEBI" id="CHEBI:30616"/>
        <dbReference type="ChEBI" id="CHEBI:46858"/>
        <dbReference type="ChEBI" id="CHEBI:61978"/>
        <dbReference type="ChEBI" id="CHEBI:456216"/>
        <dbReference type="EC" id="2.7.10.1"/>
    </reaction>
</comment>
<name>A0ABM0LYX5_SACKO</name>
<dbReference type="InterPro" id="IPR013783">
    <property type="entry name" value="Ig-like_fold"/>
</dbReference>
<dbReference type="SUPFAM" id="SSF49265">
    <property type="entry name" value="Fibronectin type III"/>
    <property type="match status" value="1"/>
</dbReference>
<evidence type="ECO:0000313" key="18">
    <source>
        <dbReference type="Proteomes" id="UP000694865"/>
    </source>
</evidence>
<organism evidence="18 19">
    <name type="scientific">Saccoglossus kowalevskii</name>
    <name type="common">Acorn worm</name>
    <dbReference type="NCBI Taxonomy" id="10224"/>
    <lineage>
        <taxon>Eukaryota</taxon>
        <taxon>Metazoa</taxon>
        <taxon>Hemichordata</taxon>
        <taxon>Enteropneusta</taxon>
        <taxon>Harrimaniidae</taxon>
        <taxon>Saccoglossus</taxon>
    </lineage>
</organism>
<evidence type="ECO:0000259" key="16">
    <source>
        <dbReference type="PROSITE" id="PS50011"/>
    </source>
</evidence>
<keyword evidence="10" id="KW-0325">Glycoprotein</keyword>
<evidence type="ECO:0000256" key="9">
    <source>
        <dbReference type="ARBA" id="ARBA00023170"/>
    </source>
</evidence>
<evidence type="ECO:0000256" key="8">
    <source>
        <dbReference type="ARBA" id="ARBA00023157"/>
    </source>
</evidence>
<keyword evidence="6 15" id="KW-1133">Transmembrane helix</keyword>
<keyword evidence="13" id="KW-0547">Nucleotide-binding</keyword>
<comment type="subcellular location">
    <subcellularLocation>
        <location evidence="1">Membrane</location>
        <topology evidence="1">Single-pass membrane protein</topology>
    </subcellularLocation>
</comment>
<sequence>VLSVQRSDGGLYHCKAKNEVEEIISSAAELTYYGPPFFTLHPNSINVSSNTPFVLSCNAKGHPYPITVTWFHNGIELANVQPHELHQPEQPITLNIPGVTQKSTSTYMCMATNSNGDTFSNPARINVKEKPEIPTNLTIEESTAHTIQLSWQLGLDGYAPYRFCIVQVGAAMVTDCSVTYLKLGNSISDRESFPLHYILIIAGTSLIIVIIILVVICVCLCSRRKVKFSDANIEAYRVNSQQSKHYSFINPLSWRPRKRAYTVYKKNKVVTAILKTLQLDKDTEEKLKDAIISPNWLYLGIKLGEGEFGFVRQGKLTYPNGNELKVAVKTMKNAPDKHELEAFIKEGIVMKDFEHINVMNLIGICLEEDLTSEAIKPMVILPFMENGDLRTYLQNSRLSGTPQYLPVHRLVDFMVQIARGMAYLSDKDYVHRDLAGRNCMLDDNLVVKIADFGLTRKLFNDSNYYRMGNAARVPVKWLALESLGENMYTTQSDVWSLGVVMWEIITRAQTPYRGIHNHDIHDYLQRGRRLKQPRQCTDELYTIMLSCWVVEPKERPTFHTLVTQLEEIHEHALTKPGDAFYVNTDNHSTSDIHLTSSGSESEMTEPEETDQLRAESHC</sequence>
<dbReference type="Proteomes" id="UP000694865">
    <property type="component" value="Unplaced"/>
</dbReference>
<feature type="domain" description="Protein kinase" evidence="16">
    <location>
        <begin position="297"/>
        <end position="574"/>
    </location>
</feature>
<dbReference type="Gene3D" id="3.30.200.20">
    <property type="entry name" value="Phosphorylase Kinase, domain 1"/>
    <property type="match status" value="1"/>
</dbReference>
<dbReference type="CDD" id="cd00192">
    <property type="entry name" value="PTKc"/>
    <property type="match status" value="1"/>
</dbReference>
<keyword evidence="9" id="KW-0675">Receptor</keyword>
<protein>
    <recommendedName>
        <fullName evidence="2">receptor protein-tyrosine kinase</fullName>
        <ecNumber evidence="2">2.7.10.1</ecNumber>
    </recommendedName>
</protein>
<feature type="binding site" evidence="13">
    <location>
        <position position="329"/>
    </location>
    <ligand>
        <name>ATP</name>
        <dbReference type="ChEBI" id="CHEBI:30616"/>
    </ligand>
</feature>
<dbReference type="PIRSF" id="PIRSF000615">
    <property type="entry name" value="TyrPK_CSF1-R"/>
    <property type="match status" value="1"/>
</dbReference>
<evidence type="ECO:0000256" key="10">
    <source>
        <dbReference type="ARBA" id="ARBA00023180"/>
    </source>
</evidence>
<evidence type="ECO:0000259" key="17">
    <source>
        <dbReference type="PROSITE" id="PS50835"/>
    </source>
</evidence>
<dbReference type="SUPFAM" id="SSF56112">
    <property type="entry name" value="Protein kinase-like (PK-like)"/>
    <property type="match status" value="1"/>
</dbReference>
<evidence type="ECO:0000256" key="6">
    <source>
        <dbReference type="ARBA" id="ARBA00022989"/>
    </source>
</evidence>
<dbReference type="Gene3D" id="1.10.510.10">
    <property type="entry name" value="Transferase(Phosphotransferase) domain 1"/>
    <property type="match status" value="1"/>
</dbReference>
<dbReference type="InterPro" id="IPR020635">
    <property type="entry name" value="Tyr_kinase_cat_dom"/>
</dbReference>
<dbReference type="InterPro" id="IPR036179">
    <property type="entry name" value="Ig-like_dom_sf"/>
</dbReference>
<evidence type="ECO:0000256" key="11">
    <source>
        <dbReference type="ARBA" id="ARBA00023319"/>
    </source>
</evidence>
<accession>A0ABM0LYX5</accession>
<keyword evidence="5" id="KW-0418">Kinase</keyword>
<dbReference type="GeneID" id="100369502"/>
<keyword evidence="4 15" id="KW-0812">Transmembrane</keyword>
<keyword evidence="11" id="KW-0393">Immunoglobulin domain</keyword>
<dbReference type="InterPro" id="IPR050122">
    <property type="entry name" value="RTK"/>
</dbReference>
<reference evidence="19" key="1">
    <citation type="submission" date="2025-08" db="UniProtKB">
        <authorList>
            <consortium name="RefSeq"/>
        </authorList>
    </citation>
    <scope>IDENTIFICATION</scope>
    <source>
        <tissue evidence="19">Testes</tissue>
    </source>
</reference>
<dbReference type="InterPro" id="IPR001245">
    <property type="entry name" value="Ser-Thr/Tyr_kinase_cat_dom"/>
</dbReference>
<dbReference type="RefSeq" id="XP_006812966.1">
    <property type="nucleotide sequence ID" value="XM_006812903.1"/>
</dbReference>
<dbReference type="Pfam" id="PF07714">
    <property type="entry name" value="PK_Tyr_Ser-Thr"/>
    <property type="match status" value="1"/>
</dbReference>
<evidence type="ECO:0000256" key="14">
    <source>
        <dbReference type="SAM" id="MobiDB-lite"/>
    </source>
</evidence>
<gene>
    <name evidence="19" type="primary">LOC100369502</name>
</gene>
<evidence type="ECO:0000256" key="5">
    <source>
        <dbReference type="ARBA" id="ARBA00022777"/>
    </source>
</evidence>
<dbReference type="PROSITE" id="PS50835">
    <property type="entry name" value="IG_LIKE"/>
    <property type="match status" value="1"/>
</dbReference>
<dbReference type="PANTHER" id="PTHR24416:SF628">
    <property type="entry name" value="TYROSINE-PROTEIN KINASE MER-LIKE"/>
    <property type="match status" value="1"/>
</dbReference>
<proteinExistence type="predicted"/>
<dbReference type="SUPFAM" id="SSF48726">
    <property type="entry name" value="Immunoglobulin"/>
    <property type="match status" value="2"/>
</dbReference>
<keyword evidence="7 15" id="KW-0472">Membrane</keyword>
<keyword evidence="3" id="KW-0808">Transferase</keyword>
<dbReference type="SMART" id="SM00219">
    <property type="entry name" value="TyrKc"/>
    <property type="match status" value="1"/>
</dbReference>
<dbReference type="InterPro" id="IPR008266">
    <property type="entry name" value="Tyr_kinase_AS"/>
</dbReference>
<keyword evidence="13" id="KW-0067">ATP-binding</keyword>
<dbReference type="InterPro" id="IPR007110">
    <property type="entry name" value="Ig-like_dom"/>
</dbReference>
<dbReference type="InterPro" id="IPR003599">
    <property type="entry name" value="Ig_sub"/>
</dbReference>
<evidence type="ECO:0000256" key="15">
    <source>
        <dbReference type="SAM" id="Phobius"/>
    </source>
</evidence>
<evidence type="ECO:0000256" key="2">
    <source>
        <dbReference type="ARBA" id="ARBA00011902"/>
    </source>
</evidence>
<dbReference type="PROSITE" id="PS00109">
    <property type="entry name" value="PROTEIN_KINASE_TYR"/>
    <property type="match status" value="1"/>
</dbReference>
<dbReference type="InterPro" id="IPR011009">
    <property type="entry name" value="Kinase-like_dom_sf"/>
</dbReference>
<dbReference type="PANTHER" id="PTHR24416">
    <property type="entry name" value="TYROSINE-PROTEIN KINASE RECEPTOR"/>
    <property type="match status" value="1"/>
</dbReference>
<dbReference type="SMART" id="SM00409">
    <property type="entry name" value="IG"/>
    <property type="match status" value="1"/>
</dbReference>
<feature type="region of interest" description="Disordered" evidence="14">
    <location>
        <begin position="591"/>
        <end position="618"/>
    </location>
</feature>
<dbReference type="PROSITE" id="PS00107">
    <property type="entry name" value="PROTEIN_KINASE_ATP"/>
    <property type="match status" value="1"/>
</dbReference>
<dbReference type="InterPro" id="IPR036116">
    <property type="entry name" value="FN3_sf"/>
</dbReference>
<evidence type="ECO:0000256" key="4">
    <source>
        <dbReference type="ARBA" id="ARBA00022692"/>
    </source>
</evidence>
<evidence type="ECO:0000256" key="1">
    <source>
        <dbReference type="ARBA" id="ARBA00004167"/>
    </source>
</evidence>
<feature type="compositionally biased region" description="Polar residues" evidence="14">
    <location>
        <begin position="591"/>
        <end position="601"/>
    </location>
</feature>